<proteinExistence type="predicted"/>
<comment type="caution">
    <text evidence="2">The sequence shown here is derived from an EMBL/GenBank/DDBJ whole genome shotgun (WGS) entry which is preliminary data.</text>
</comment>
<evidence type="ECO:0000256" key="1">
    <source>
        <dbReference type="SAM" id="MobiDB-lite"/>
    </source>
</evidence>
<dbReference type="EMBL" id="JARBHB010000003">
    <property type="protein sequence ID" value="KAJ8890269.1"/>
    <property type="molecule type" value="Genomic_DNA"/>
</dbReference>
<feature type="region of interest" description="Disordered" evidence="1">
    <location>
        <begin position="317"/>
        <end position="342"/>
    </location>
</feature>
<evidence type="ECO:0000313" key="3">
    <source>
        <dbReference type="Proteomes" id="UP001159363"/>
    </source>
</evidence>
<dbReference type="PANTHER" id="PTHR33939:SF1">
    <property type="entry name" value="DUF4371 DOMAIN-CONTAINING PROTEIN"/>
    <property type="match status" value="1"/>
</dbReference>
<accession>A0ABQ9I0X4</accession>
<evidence type="ECO:0000313" key="2">
    <source>
        <dbReference type="EMBL" id="KAJ8890269.1"/>
    </source>
</evidence>
<name>A0ABQ9I0X4_9NEOP</name>
<dbReference type="Proteomes" id="UP001159363">
    <property type="component" value="Chromosome 3"/>
</dbReference>
<protein>
    <recommendedName>
        <fullName evidence="4">Tc1-like transposase DDE domain-containing protein</fullName>
    </recommendedName>
</protein>
<gene>
    <name evidence="2" type="ORF">PR048_009777</name>
</gene>
<sequence length="789" mass="87565">MPDVRVAPSAATRGRVTASQVPRASIAFNLVEIRCLWPIFLEADESTLRKFLRGDLVLIPGEFAAGFSNVGSKPDDAAVRRCSSFTSPYPHRLPIHSNLVPYFLMRPGFNPRPSQWIFSCGTMPLVGGFSWGSQFPPFFHSAAVPPLFSPCPVSPQCSRFLMYSSLRSSDIMPSRPFTTRTPRQPSPRNFPSSFVLFTDNPSYSSSLGYRIQPWPRNVCDFRVAPRVLVPRIFLHNLYTRRRLLQAGRRSACDASYITAVNHLFLHPGERRGSELVCQVGGEDRGRVDLSRAGSTQSVDTALALSWAESRVGERSSPVPYRTEYNGLSDNVEGHKKSTPPPNLGHQDLRFAFARHLRHLLVEMRRSINSVTCRWMIEKEVSVSVNPCLIINRRETNRVKDGPARKQYLRHRDMIPNGWTGCGEGESSKSMLSFHHHQGEQGSIPGQVTLGFFQVGIASDDAAGRWVFSGGLTYSQPLQSNITPFSPHSTVFGFQSLVRAVHIQQIHLPGASRRATIAATGSFSALKSEGAGGSDIATTDFRTVDASVAGESYPGDYCPPECLSGSTNEIVTSHKGKGRQGETTNFLKWCESRLLPNILSPSVTVLDNAPYHSARENKPPTMSSTLTAMRNRKSELLVKVRLHQQPPIYTVDKLFTSQGPTVIRLLPYYCDLNRIEYIWSMVKSRVANKNVCSVVVTPFESRRATSCGYNSSHPVWHVLYECLQNIHGDSLPLLLQSFHELSNGFWPRLTSPHPAIQFVPQIIYRVEVGALVGPVQSANIVVGVPLHSSP</sequence>
<dbReference type="Gene3D" id="3.30.420.10">
    <property type="entry name" value="Ribonuclease H-like superfamily/Ribonuclease H"/>
    <property type="match status" value="1"/>
</dbReference>
<organism evidence="2 3">
    <name type="scientific">Dryococelus australis</name>
    <dbReference type="NCBI Taxonomy" id="614101"/>
    <lineage>
        <taxon>Eukaryota</taxon>
        <taxon>Metazoa</taxon>
        <taxon>Ecdysozoa</taxon>
        <taxon>Arthropoda</taxon>
        <taxon>Hexapoda</taxon>
        <taxon>Insecta</taxon>
        <taxon>Pterygota</taxon>
        <taxon>Neoptera</taxon>
        <taxon>Polyneoptera</taxon>
        <taxon>Phasmatodea</taxon>
        <taxon>Verophasmatodea</taxon>
        <taxon>Anareolatae</taxon>
        <taxon>Phasmatidae</taxon>
        <taxon>Eurycanthinae</taxon>
        <taxon>Dryococelus</taxon>
    </lineage>
</organism>
<keyword evidence="3" id="KW-1185">Reference proteome</keyword>
<evidence type="ECO:0008006" key="4">
    <source>
        <dbReference type="Google" id="ProtNLM"/>
    </source>
</evidence>
<dbReference type="InterPro" id="IPR036397">
    <property type="entry name" value="RNaseH_sf"/>
</dbReference>
<dbReference type="PANTHER" id="PTHR33939">
    <property type="entry name" value="PROTEIN CBG22215"/>
    <property type="match status" value="1"/>
</dbReference>
<reference evidence="2 3" key="1">
    <citation type="submission" date="2023-02" db="EMBL/GenBank/DDBJ databases">
        <title>LHISI_Scaffold_Assembly.</title>
        <authorList>
            <person name="Stuart O.P."/>
            <person name="Cleave R."/>
            <person name="Magrath M.J.L."/>
            <person name="Mikheyev A.S."/>
        </authorList>
    </citation>
    <scope>NUCLEOTIDE SEQUENCE [LARGE SCALE GENOMIC DNA]</scope>
    <source>
        <strain evidence="2">Daus_M_001</strain>
        <tissue evidence="2">Leg muscle</tissue>
    </source>
</reference>